<evidence type="ECO:0000313" key="1">
    <source>
        <dbReference type="EMBL" id="KAG5932683.1"/>
    </source>
</evidence>
<keyword evidence="2" id="KW-1185">Reference proteome</keyword>
<dbReference type="AlphaFoldDB" id="A0A9P7M8C2"/>
<proteinExistence type="predicted"/>
<reference evidence="1 2" key="1">
    <citation type="journal article" date="2020" name="bioRxiv">
        <title>Whole genome comparisons of ergot fungi reveals the divergence and evolution of species within the genus Claviceps are the result of varying mechanisms driving genome evolution and host range expansion.</title>
        <authorList>
            <person name="Wyka S.A."/>
            <person name="Mondo S.J."/>
            <person name="Liu M."/>
            <person name="Dettman J."/>
            <person name="Nalam V."/>
            <person name="Broders K.D."/>
        </authorList>
    </citation>
    <scope>NUCLEOTIDE SEQUENCE [LARGE SCALE GENOMIC DNA]</scope>
    <source>
        <strain evidence="1 2">CCC 1485</strain>
    </source>
</reference>
<dbReference type="EMBL" id="SRPO01000432">
    <property type="protein sequence ID" value="KAG5932683.1"/>
    <property type="molecule type" value="Genomic_DNA"/>
</dbReference>
<dbReference type="OrthoDB" id="4960988at2759"/>
<evidence type="ECO:0000313" key="2">
    <source>
        <dbReference type="Proteomes" id="UP000706124"/>
    </source>
</evidence>
<dbReference type="Proteomes" id="UP000706124">
    <property type="component" value="Unassembled WGS sequence"/>
</dbReference>
<organism evidence="1 2">
    <name type="scientific">Claviceps pazoutovae</name>
    <dbReference type="NCBI Taxonomy" id="1649127"/>
    <lineage>
        <taxon>Eukaryota</taxon>
        <taxon>Fungi</taxon>
        <taxon>Dikarya</taxon>
        <taxon>Ascomycota</taxon>
        <taxon>Pezizomycotina</taxon>
        <taxon>Sordariomycetes</taxon>
        <taxon>Hypocreomycetidae</taxon>
        <taxon>Hypocreales</taxon>
        <taxon>Clavicipitaceae</taxon>
        <taxon>Claviceps</taxon>
    </lineage>
</organism>
<sequence>MVNLPQNDVTFWKAAKPSWPMHYQRLRATAREDGAVSINLGVVESSVTGKNRPSFINLHGVVVQEFLPDGS</sequence>
<protein>
    <submittedName>
        <fullName evidence="1">Uncharacterized protein</fullName>
    </submittedName>
</protein>
<accession>A0A9P7M8C2</accession>
<gene>
    <name evidence="1" type="ORF">E4U60_005074</name>
</gene>
<comment type="caution">
    <text evidence="1">The sequence shown here is derived from an EMBL/GenBank/DDBJ whole genome shotgun (WGS) entry which is preliminary data.</text>
</comment>
<name>A0A9P7M8C2_9HYPO</name>